<dbReference type="InterPro" id="IPR035093">
    <property type="entry name" value="RelE/ParE_toxin_dom_sf"/>
</dbReference>
<sequence length="105" mass="12045">MREVVLSADALRDVEDATSWWDEHRPDARGLVVDELAAALDHLGEHATTLPVFQRIGSSFVVRRYLLPRTRRHIYFTVEADRVLVLAVWGSVRAVLPRLRARTRT</sequence>
<reference evidence="1 2" key="1">
    <citation type="submission" date="2015-03" db="EMBL/GenBank/DDBJ databases">
        <title>Genome assembly of Sandaracinus amylolyticus DSM 53668.</title>
        <authorList>
            <person name="Sharma G."/>
            <person name="Subramanian S."/>
        </authorList>
    </citation>
    <scope>NUCLEOTIDE SEQUENCE [LARGE SCALE GENOMIC DNA]</scope>
    <source>
        <strain evidence="1 2">DSM 53668</strain>
    </source>
</reference>
<dbReference type="KEGG" id="samy:DB32_007972"/>
<dbReference type="Gene3D" id="3.30.2310.20">
    <property type="entry name" value="RelE-like"/>
    <property type="match status" value="1"/>
</dbReference>
<dbReference type="EMBL" id="CP011125">
    <property type="protein sequence ID" value="AKF10823.1"/>
    <property type="molecule type" value="Genomic_DNA"/>
</dbReference>
<dbReference type="AlphaFoldDB" id="A0A0F6W9H8"/>
<protein>
    <recommendedName>
        <fullName evidence="3">Death on curing protein, Doc toxin</fullName>
    </recommendedName>
</protein>
<gene>
    <name evidence="1" type="ORF">DB32_007972</name>
</gene>
<accession>A0A0F6W9H8</accession>
<proteinExistence type="predicted"/>
<keyword evidence="2" id="KW-1185">Reference proteome</keyword>
<evidence type="ECO:0000313" key="1">
    <source>
        <dbReference type="EMBL" id="AKF10823.1"/>
    </source>
</evidence>
<organism evidence="1 2">
    <name type="scientific">Sandaracinus amylolyticus</name>
    <dbReference type="NCBI Taxonomy" id="927083"/>
    <lineage>
        <taxon>Bacteria</taxon>
        <taxon>Pseudomonadati</taxon>
        <taxon>Myxococcota</taxon>
        <taxon>Polyangia</taxon>
        <taxon>Polyangiales</taxon>
        <taxon>Sandaracinaceae</taxon>
        <taxon>Sandaracinus</taxon>
    </lineage>
</organism>
<dbReference type="RefSeq" id="WP_053237753.1">
    <property type="nucleotide sequence ID" value="NZ_CP011125.1"/>
</dbReference>
<evidence type="ECO:0000313" key="2">
    <source>
        <dbReference type="Proteomes" id="UP000034883"/>
    </source>
</evidence>
<name>A0A0F6W9H8_9BACT</name>
<evidence type="ECO:0008006" key="3">
    <source>
        <dbReference type="Google" id="ProtNLM"/>
    </source>
</evidence>
<dbReference type="Proteomes" id="UP000034883">
    <property type="component" value="Chromosome"/>
</dbReference>
<dbReference type="STRING" id="927083.DB32_007972"/>
<dbReference type="OrthoDB" id="8910101at2"/>